<dbReference type="Pfam" id="PF03129">
    <property type="entry name" value="HGTP_anticodon"/>
    <property type="match status" value="1"/>
</dbReference>
<dbReference type="SMART" id="SM00946">
    <property type="entry name" value="ProRS-C_1"/>
    <property type="match status" value="1"/>
</dbReference>
<dbReference type="PROSITE" id="PS50862">
    <property type="entry name" value="AA_TRNA_LIGASE_II"/>
    <property type="match status" value="1"/>
</dbReference>
<dbReference type="PATRIC" id="fig|722438.3.peg.451"/>
<dbReference type="Pfam" id="PF09180">
    <property type="entry name" value="ProRS-C_1"/>
    <property type="match status" value="1"/>
</dbReference>
<keyword evidence="5" id="KW-0547">Nucleotide-binding</keyword>
<evidence type="ECO:0000256" key="5">
    <source>
        <dbReference type="ARBA" id="ARBA00022741"/>
    </source>
</evidence>
<dbReference type="EC" id="6.1.1.15" evidence="1 10"/>
<dbReference type="eggNOG" id="COG0441">
    <property type="taxonomic scope" value="Bacteria"/>
</dbReference>
<evidence type="ECO:0000256" key="9">
    <source>
        <dbReference type="ARBA" id="ARBA00047671"/>
    </source>
</evidence>
<dbReference type="PANTHER" id="PTHR43382">
    <property type="entry name" value="PROLYL-TRNA SYNTHETASE"/>
    <property type="match status" value="1"/>
</dbReference>
<dbReference type="InterPro" id="IPR002314">
    <property type="entry name" value="aa-tRNA-synt_IIb"/>
</dbReference>
<dbReference type="Gene3D" id="3.30.110.30">
    <property type="entry name" value="C-terminal domain of ProRS"/>
    <property type="match status" value="1"/>
</dbReference>
<dbReference type="KEGG" id="mpj:MPNE_0471"/>
<dbReference type="NCBIfam" id="TIGR00408">
    <property type="entry name" value="proS_fam_I"/>
    <property type="match status" value="1"/>
</dbReference>
<evidence type="ECO:0000256" key="2">
    <source>
        <dbReference type="ARBA" id="ARBA00019110"/>
    </source>
</evidence>
<name>A0A0H3DKL2_MYCPB</name>
<dbReference type="InterPro" id="IPR006195">
    <property type="entry name" value="aa-tRNA-synth_II"/>
</dbReference>
<dbReference type="SUPFAM" id="SSF52954">
    <property type="entry name" value="Class II aaRS ABD-related"/>
    <property type="match status" value="1"/>
</dbReference>
<feature type="domain" description="Aminoacyl-transfer RNA synthetases class-II family profile" evidence="11">
    <location>
        <begin position="78"/>
        <end position="295"/>
    </location>
</feature>
<keyword evidence="7" id="KW-0648">Protein biosynthesis</keyword>
<keyword evidence="8" id="KW-0030">Aminoacyl-tRNA synthetase</keyword>
<accession>A0A0H3DKL2</accession>
<dbReference type="InterPro" id="IPR017449">
    <property type="entry name" value="Pro-tRNA_synth_II"/>
</dbReference>
<reference evidence="12 13" key="1">
    <citation type="journal article" date="2010" name="Appl. Environ. Microbiol.">
        <title>Targeted chromosomal knockouts in Mycoplasma pneumoniae.</title>
        <authorList>
            <person name="Krishnakumar R."/>
            <person name="Assad-Garcia N."/>
            <person name="Benders G.A."/>
            <person name="Phan Q."/>
            <person name="Montague M.G."/>
            <person name="Glass J.I."/>
        </authorList>
    </citation>
    <scope>NUCLEOTIDE SEQUENCE [LARGE SCALE GENOMIC DNA]</scope>
    <source>
        <strain evidence="13">ATCC 15531 / DSM 22911 / NBRC 14401 / NCTC 10119 / FH</strain>
    </source>
</reference>
<dbReference type="AlphaFoldDB" id="A0A0H3DKL2"/>
<evidence type="ECO:0000256" key="8">
    <source>
        <dbReference type="ARBA" id="ARBA00023146"/>
    </source>
</evidence>
<evidence type="ECO:0000256" key="7">
    <source>
        <dbReference type="ARBA" id="ARBA00022917"/>
    </source>
</evidence>
<keyword evidence="3" id="KW-0963">Cytoplasm</keyword>
<dbReference type="RefSeq" id="WP_014574969.1">
    <property type="nucleotide sequence ID" value="NZ_CP010546.1"/>
</dbReference>
<dbReference type="PRINTS" id="PR01046">
    <property type="entry name" value="TRNASYNTHPRO"/>
</dbReference>
<dbReference type="InterPro" id="IPR036621">
    <property type="entry name" value="Anticodon-bd_dom_sf"/>
</dbReference>
<evidence type="ECO:0000313" key="12">
    <source>
        <dbReference type="EMBL" id="ADK86784.1"/>
    </source>
</evidence>
<evidence type="ECO:0000259" key="11">
    <source>
        <dbReference type="PROSITE" id="PS50862"/>
    </source>
</evidence>
<proteinExistence type="predicted"/>
<sequence length="483" mass="55469">MANKDQNLTLWYDQLLSKAQLVSYGDVKGTNCFLPNSWNLWLQIQRLYNNATALIKLKDKVILKQFIPIEPLPYTVEQVQLPTLSFYSEYQKEKRHVEGFNPELFLIEQIGTKKLHDPLVLRPTSEIAFCNLWKKQSFSYQNLPVIYNQWTCVFRAEKNTRPFLRNSEFYWQETHGLFSDGVNSESAAIAFWKLYQDIIVNQLCIPAFVGLKSPNERFAGAQNTWTVESIMPDGQALQCATSHDLGQTFTKPFGLTFQNQANQQAIPYSFSCGISTRILGALLLTHSDDFGLILPWKVAPIQVKLYLFDKKGDTKTVELAQKVQTLLEQLAIRFQFIKVENQLGKQLGQGEVNGIPFQLIVDNPQTVNIFNRLTRVKTAYSFEQLASRFVELVQQYHQAMYDKAKAVVQQKVVQATTLKQIEQAFNDKKAVLCAVRLTDTLEQQLKERYQVTVRCCLEQLQKPQICPFSGESAQDYVLIARAY</sequence>
<dbReference type="Gene3D" id="3.30.930.10">
    <property type="entry name" value="Bira Bifunctional Protein, Domain 2"/>
    <property type="match status" value="1"/>
</dbReference>
<dbReference type="GO" id="GO:0005524">
    <property type="term" value="F:ATP binding"/>
    <property type="evidence" value="ECO:0007669"/>
    <property type="project" value="UniProtKB-KW"/>
</dbReference>
<dbReference type="InterPro" id="IPR002316">
    <property type="entry name" value="Pro-tRNA-ligase_IIa"/>
</dbReference>
<dbReference type="EMBL" id="CP002077">
    <property type="protein sequence ID" value="ADK86784.1"/>
    <property type="molecule type" value="Genomic_DNA"/>
</dbReference>
<evidence type="ECO:0000256" key="10">
    <source>
        <dbReference type="NCBIfam" id="TIGR00408"/>
    </source>
</evidence>
<evidence type="ECO:0000256" key="4">
    <source>
        <dbReference type="ARBA" id="ARBA00022598"/>
    </source>
</evidence>
<dbReference type="GO" id="GO:0017101">
    <property type="term" value="C:aminoacyl-tRNA synthetase multienzyme complex"/>
    <property type="evidence" value="ECO:0007669"/>
    <property type="project" value="TreeGrafter"/>
</dbReference>
<dbReference type="GO" id="GO:0004827">
    <property type="term" value="F:proline-tRNA ligase activity"/>
    <property type="evidence" value="ECO:0007669"/>
    <property type="project" value="UniProtKB-UniRule"/>
</dbReference>
<dbReference type="Proteomes" id="UP000007756">
    <property type="component" value="Chromosome"/>
</dbReference>
<dbReference type="InterPro" id="IPR004154">
    <property type="entry name" value="Anticodon-bd"/>
</dbReference>
<organism evidence="12 13">
    <name type="scientific">Mycoplasmoides pneumoniae (strain ATCC 15531 / DSM 23978 / CIP 103766 / NBRC 14401 / NCTC 10119 / FH)</name>
    <name type="common">Mycoplasma pneumoniae</name>
    <dbReference type="NCBI Taxonomy" id="722438"/>
    <lineage>
        <taxon>Bacteria</taxon>
        <taxon>Bacillati</taxon>
        <taxon>Mycoplasmatota</taxon>
        <taxon>Mycoplasmoidales</taxon>
        <taxon>Mycoplasmoidaceae</taxon>
        <taxon>Mycoplasmoides</taxon>
    </lineage>
</organism>
<keyword evidence="4 12" id="KW-0436">Ligase</keyword>
<gene>
    <name evidence="12" type="primary">proS</name>
    <name evidence="12" type="ordered locus">MPNE_0471</name>
</gene>
<dbReference type="Gene3D" id="3.40.50.800">
    <property type="entry name" value="Anticodon-binding domain"/>
    <property type="match status" value="1"/>
</dbReference>
<dbReference type="PANTHER" id="PTHR43382:SF2">
    <property type="entry name" value="BIFUNCTIONAL GLUTAMATE_PROLINE--TRNA LIGASE"/>
    <property type="match status" value="1"/>
</dbReference>
<dbReference type="SUPFAM" id="SSF55681">
    <property type="entry name" value="Class II aaRS and biotin synthetases"/>
    <property type="match status" value="1"/>
</dbReference>
<evidence type="ECO:0000256" key="6">
    <source>
        <dbReference type="ARBA" id="ARBA00022840"/>
    </source>
</evidence>
<protein>
    <recommendedName>
        <fullName evidence="2 10">Proline--tRNA ligase</fullName>
        <ecNumber evidence="1 10">6.1.1.15</ecNumber>
    </recommendedName>
</protein>
<dbReference type="PaxDb" id="722438-MPNE_0471"/>
<dbReference type="GeneID" id="66608934"/>
<evidence type="ECO:0000313" key="13">
    <source>
        <dbReference type="Proteomes" id="UP000007756"/>
    </source>
</evidence>
<dbReference type="InterPro" id="IPR004499">
    <property type="entry name" value="Pro-tRNA-ligase_IIa_arc-type"/>
</dbReference>
<dbReference type="STRING" id="722438.F539_02270"/>
<evidence type="ECO:0000256" key="1">
    <source>
        <dbReference type="ARBA" id="ARBA00012831"/>
    </source>
</evidence>
<keyword evidence="6" id="KW-0067">ATP-binding</keyword>
<dbReference type="GO" id="GO:0005737">
    <property type="term" value="C:cytoplasm"/>
    <property type="evidence" value="ECO:0007669"/>
    <property type="project" value="InterPro"/>
</dbReference>
<dbReference type="Pfam" id="PF00587">
    <property type="entry name" value="tRNA-synt_2b"/>
    <property type="match status" value="1"/>
</dbReference>
<dbReference type="GO" id="GO:0006433">
    <property type="term" value="P:prolyl-tRNA aminoacylation"/>
    <property type="evidence" value="ECO:0007669"/>
    <property type="project" value="UniProtKB-UniRule"/>
</dbReference>
<dbReference type="InterPro" id="IPR016061">
    <property type="entry name" value="Pro-tRNA_ligase_II_C"/>
</dbReference>
<dbReference type="HOGENOM" id="CLU_001882_4_2_14"/>
<dbReference type="SUPFAM" id="SSF64586">
    <property type="entry name" value="C-terminal domain of ProRS"/>
    <property type="match status" value="1"/>
</dbReference>
<comment type="catalytic activity">
    <reaction evidence="9">
        <text>tRNA(Pro) + L-proline + ATP = L-prolyl-tRNA(Pro) + AMP + diphosphate</text>
        <dbReference type="Rhea" id="RHEA:14305"/>
        <dbReference type="Rhea" id="RHEA-COMP:9700"/>
        <dbReference type="Rhea" id="RHEA-COMP:9702"/>
        <dbReference type="ChEBI" id="CHEBI:30616"/>
        <dbReference type="ChEBI" id="CHEBI:33019"/>
        <dbReference type="ChEBI" id="CHEBI:60039"/>
        <dbReference type="ChEBI" id="CHEBI:78442"/>
        <dbReference type="ChEBI" id="CHEBI:78532"/>
        <dbReference type="ChEBI" id="CHEBI:456215"/>
        <dbReference type="EC" id="6.1.1.15"/>
    </reaction>
</comment>
<evidence type="ECO:0000256" key="3">
    <source>
        <dbReference type="ARBA" id="ARBA00022490"/>
    </source>
</evidence>
<dbReference type="InterPro" id="IPR045864">
    <property type="entry name" value="aa-tRNA-synth_II/BPL/LPL"/>
</dbReference>